<dbReference type="OrthoDB" id="9789529at2"/>
<dbReference type="PANTHER" id="PTHR30579">
    <property type="entry name" value="TRANSCRIPTIONAL REGULATOR"/>
    <property type="match status" value="1"/>
</dbReference>
<name>A0A366E9S8_9HYPH</name>
<dbReference type="EMBL" id="QNRH01000001">
    <property type="protein sequence ID" value="RBO99180.1"/>
    <property type="molecule type" value="Genomic_DNA"/>
</dbReference>
<evidence type="ECO:0000313" key="7">
    <source>
        <dbReference type="Proteomes" id="UP000252893"/>
    </source>
</evidence>
<reference evidence="6 7" key="1">
    <citation type="submission" date="2018-06" db="EMBL/GenBank/DDBJ databases">
        <title>Genomic Encyclopedia of Type Strains, Phase IV (KMG-IV): sequencing the most valuable type-strain genomes for metagenomic binning, comparative biology and taxonomic classification.</title>
        <authorList>
            <person name="Goeker M."/>
        </authorList>
    </citation>
    <scope>NUCLEOTIDE SEQUENCE [LARGE SCALE GENOMIC DNA]</scope>
    <source>
        <strain evidence="6 7">DSM 25619</strain>
    </source>
</reference>
<dbReference type="AlphaFoldDB" id="A0A366E9S8"/>
<dbReference type="InterPro" id="IPR036390">
    <property type="entry name" value="WH_DNA-bd_sf"/>
</dbReference>
<feature type="domain" description="HTH lysR-type" evidence="5">
    <location>
        <begin position="4"/>
        <end position="60"/>
    </location>
</feature>
<comment type="similarity">
    <text evidence="1">Belongs to the LysR transcriptional regulatory family.</text>
</comment>
<dbReference type="InterPro" id="IPR036388">
    <property type="entry name" value="WH-like_DNA-bd_sf"/>
</dbReference>
<evidence type="ECO:0000256" key="4">
    <source>
        <dbReference type="ARBA" id="ARBA00023163"/>
    </source>
</evidence>
<gene>
    <name evidence="6" type="ORF">DFR47_101792</name>
</gene>
<dbReference type="Pfam" id="PF00126">
    <property type="entry name" value="HTH_1"/>
    <property type="match status" value="1"/>
</dbReference>
<dbReference type="PANTHER" id="PTHR30579:SF7">
    <property type="entry name" value="HTH-TYPE TRANSCRIPTIONAL REGULATOR LRHA-RELATED"/>
    <property type="match status" value="1"/>
</dbReference>
<dbReference type="GO" id="GO:0003700">
    <property type="term" value="F:DNA-binding transcription factor activity"/>
    <property type="evidence" value="ECO:0007669"/>
    <property type="project" value="InterPro"/>
</dbReference>
<dbReference type="SUPFAM" id="SSF53850">
    <property type="entry name" value="Periplasmic binding protein-like II"/>
    <property type="match status" value="1"/>
</dbReference>
<dbReference type="Gene3D" id="3.40.190.10">
    <property type="entry name" value="Periplasmic binding protein-like II"/>
    <property type="match status" value="2"/>
</dbReference>
<evidence type="ECO:0000313" key="6">
    <source>
        <dbReference type="EMBL" id="RBO99180.1"/>
    </source>
</evidence>
<dbReference type="SUPFAM" id="SSF46785">
    <property type="entry name" value="Winged helix' DNA-binding domain"/>
    <property type="match status" value="1"/>
</dbReference>
<keyword evidence="2" id="KW-0805">Transcription regulation</keyword>
<dbReference type="RefSeq" id="WP_113943036.1">
    <property type="nucleotide sequence ID" value="NZ_JBHEEG010000005.1"/>
</dbReference>
<comment type="caution">
    <text evidence="6">The sequence shown here is derived from an EMBL/GenBank/DDBJ whole genome shotgun (WGS) entry which is preliminary data.</text>
</comment>
<dbReference type="GO" id="GO:0003677">
    <property type="term" value="F:DNA binding"/>
    <property type="evidence" value="ECO:0007669"/>
    <property type="project" value="UniProtKB-KW"/>
</dbReference>
<dbReference type="InterPro" id="IPR000847">
    <property type="entry name" value="LysR_HTH_N"/>
</dbReference>
<dbReference type="Pfam" id="PF03466">
    <property type="entry name" value="LysR_substrate"/>
    <property type="match status" value="1"/>
</dbReference>
<keyword evidence="7" id="KW-1185">Reference proteome</keyword>
<evidence type="ECO:0000256" key="2">
    <source>
        <dbReference type="ARBA" id="ARBA00023015"/>
    </source>
</evidence>
<evidence type="ECO:0000259" key="5">
    <source>
        <dbReference type="PROSITE" id="PS50931"/>
    </source>
</evidence>
<dbReference type="Gene3D" id="1.10.10.10">
    <property type="entry name" value="Winged helix-like DNA-binding domain superfamily/Winged helix DNA-binding domain"/>
    <property type="match status" value="1"/>
</dbReference>
<keyword evidence="4" id="KW-0804">Transcription</keyword>
<dbReference type="PRINTS" id="PR00039">
    <property type="entry name" value="HTHLYSR"/>
</dbReference>
<evidence type="ECO:0000256" key="1">
    <source>
        <dbReference type="ARBA" id="ARBA00009437"/>
    </source>
</evidence>
<proteinExistence type="inferred from homology"/>
<dbReference type="InterPro" id="IPR005119">
    <property type="entry name" value="LysR_subst-bd"/>
</dbReference>
<dbReference type="PROSITE" id="PS50931">
    <property type="entry name" value="HTH_LYSR"/>
    <property type="match status" value="1"/>
</dbReference>
<evidence type="ECO:0000256" key="3">
    <source>
        <dbReference type="ARBA" id="ARBA00023125"/>
    </source>
</evidence>
<keyword evidence="3 6" id="KW-0238">DNA-binding</keyword>
<sequence>MRNIPTDLLRTFVTIIDLRGYGRAGEQLGRTQPAISLQMKRLQELLGTSLFSKDGGAQLTEYGETVASYARQILALNDEMMLKLSKRETIGRLRLGIPNDYADHFLPQLMGSLNNTTANMTFDITCDLSYNLLRGLRAGLLDIVVAMTADGPAEGVFMTWKETLSWVGGNSDLQNYPDDQANSDLRIVCYPEGCLYRRNMLTALQREGKSFEIVYTSPSLTGITAALQGGFGVTALADRVIPPTLRAISANPNLPQLGDAVVGIYVSTDKNRSAIAKSFAATLADMFATKP</sequence>
<dbReference type="InterPro" id="IPR050176">
    <property type="entry name" value="LTTR"/>
</dbReference>
<accession>A0A366E9S8</accession>
<protein>
    <submittedName>
        <fullName evidence="6">DNA-binding transcriptional LysR family regulator</fullName>
    </submittedName>
</protein>
<organism evidence="6 7">
    <name type="scientific">Pseudochrobactrum asaccharolyticum</name>
    <dbReference type="NCBI Taxonomy" id="354351"/>
    <lineage>
        <taxon>Bacteria</taxon>
        <taxon>Pseudomonadati</taxon>
        <taxon>Pseudomonadota</taxon>
        <taxon>Alphaproteobacteria</taxon>
        <taxon>Hyphomicrobiales</taxon>
        <taxon>Brucellaceae</taxon>
        <taxon>Pseudochrobactrum</taxon>
    </lineage>
</organism>
<dbReference type="Proteomes" id="UP000252893">
    <property type="component" value="Unassembled WGS sequence"/>
</dbReference>